<dbReference type="VEuPathDB" id="FungiDB:TAPDE_002816"/>
<proteinExistence type="predicted"/>
<evidence type="ECO:0000256" key="2">
    <source>
        <dbReference type="SAM" id="Phobius"/>
    </source>
</evidence>
<comment type="caution">
    <text evidence="3">The sequence shown here is derived from an EMBL/GenBank/DDBJ whole genome shotgun (WGS) entry which is preliminary data.</text>
</comment>
<evidence type="ECO:0000256" key="1">
    <source>
        <dbReference type="SAM" id="MobiDB-lite"/>
    </source>
</evidence>
<sequence length="194" mass="23547">MKEKKLSEADQFVDLLIFEESFRQEYLRLKSIKRKYTFLFVCLVVWNIYFLYVVWQGTTRYHYLSFLYRVCLLAGLSTLLLFYLSGLYHDTLVQPRKFIPQANRALRHYNVKLVITNRGWLRMFRQLKPGEGLRLIVSSKAGTMQFREAFEQYREEYWLEVQKNAKKEVPAKKDQAQNQVRQQHRHHLHHQKRS</sequence>
<feature type="region of interest" description="Disordered" evidence="1">
    <location>
        <begin position="168"/>
        <end position="194"/>
    </location>
</feature>
<keyword evidence="2" id="KW-1133">Transmembrane helix</keyword>
<dbReference type="GO" id="GO:0019888">
    <property type="term" value="F:protein phosphatase regulator activity"/>
    <property type="evidence" value="ECO:0007669"/>
    <property type="project" value="InterPro"/>
</dbReference>
<feature type="transmembrane region" description="Helical" evidence="2">
    <location>
        <begin position="36"/>
        <end position="55"/>
    </location>
</feature>
<dbReference type="GO" id="GO:0006998">
    <property type="term" value="P:nuclear envelope organization"/>
    <property type="evidence" value="ECO:0007669"/>
    <property type="project" value="TreeGrafter"/>
</dbReference>
<dbReference type="GO" id="GO:0004721">
    <property type="term" value="F:phosphoprotein phosphatase activity"/>
    <property type="evidence" value="ECO:0007669"/>
    <property type="project" value="TreeGrafter"/>
</dbReference>
<dbReference type="PANTHER" id="PTHR28249:SF1">
    <property type="entry name" value="SPORULATION-SPECIFIC PROTEIN SPO7"/>
    <property type="match status" value="1"/>
</dbReference>
<protein>
    <submittedName>
        <fullName evidence="3">Sporulation-specific protein spo7</fullName>
    </submittedName>
</protein>
<keyword evidence="2" id="KW-0812">Transmembrane</keyword>
<dbReference type="STRING" id="1097556.R4XAB0"/>
<dbReference type="InterPro" id="IPR005605">
    <property type="entry name" value="Spo7"/>
</dbReference>
<dbReference type="Proteomes" id="UP000013776">
    <property type="component" value="Unassembled WGS sequence"/>
</dbReference>
<accession>R4XAB0</accession>
<name>R4XAB0_TAPDE</name>
<feature type="transmembrane region" description="Helical" evidence="2">
    <location>
        <begin position="67"/>
        <end position="88"/>
    </location>
</feature>
<keyword evidence="4" id="KW-1185">Reference proteome</keyword>
<dbReference type="Pfam" id="PF03907">
    <property type="entry name" value="Spo7"/>
    <property type="match status" value="1"/>
</dbReference>
<dbReference type="EMBL" id="CAHR02000096">
    <property type="protein sequence ID" value="CCG82692.1"/>
    <property type="molecule type" value="Genomic_DNA"/>
</dbReference>
<organism evidence="3 4">
    <name type="scientific">Taphrina deformans (strain PYCC 5710 / ATCC 11124 / CBS 356.35 / IMI 108563 / JCM 9778 / NBRC 8474)</name>
    <name type="common">Peach leaf curl fungus</name>
    <name type="synonym">Lalaria deformans</name>
    <dbReference type="NCBI Taxonomy" id="1097556"/>
    <lineage>
        <taxon>Eukaryota</taxon>
        <taxon>Fungi</taxon>
        <taxon>Dikarya</taxon>
        <taxon>Ascomycota</taxon>
        <taxon>Taphrinomycotina</taxon>
        <taxon>Taphrinomycetes</taxon>
        <taxon>Taphrinales</taxon>
        <taxon>Taphrinaceae</taxon>
        <taxon>Taphrina</taxon>
    </lineage>
</organism>
<dbReference type="AlphaFoldDB" id="R4XAB0"/>
<keyword evidence="2" id="KW-0472">Membrane</keyword>
<dbReference type="GO" id="GO:0071595">
    <property type="term" value="C:Nem1-Spo7 phosphatase complex"/>
    <property type="evidence" value="ECO:0007669"/>
    <property type="project" value="TreeGrafter"/>
</dbReference>
<feature type="compositionally biased region" description="Basic residues" evidence="1">
    <location>
        <begin position="182"/>
        <end position="194"/>
    </location>
</feature>
<dbReference type="PANTHER" id="PTHR28249">
    <property type="entry name" value="SPORULATION-SPECIFIC PROTEIN SPO7"/>
    <property type="match status" value="1"/>
</dbReference>
<dbReference type="OrthoDB" id="5599171at2759"/>
<dbReference type="eggNOG" id="ENOG502QTI4">
    <property type="taxonomic scope" value="Eukaryota"/>
</dbReference>
<evidence type="ECO:0000313" key="3">
    <source>
        <dbReference type="EMBL" id="CCG82692.1"/>
    </source>
</evidence>
<gene>
    <name evidence="3" type="ORF">TAPDE_002816</name>
</gene>
<reference evidence="3 4" key="1">
    <citation type="journal article" date="2013" name="MBio">
        <title>Genome sequencing of the plant pathogen Taphrina deformans, the causal agent of peach leaf curl.</title>
        <authorList>
            <person name="Cisse O.H."/>
            <person name="Almeida J.M.G.C.F."/>
            <person name="Fonseca A."/>
            <person name="Kumar A.A."/>
            <person name="Salojaervi J."/>
            <person name="Overmyer K."/>
            <person name="Hauser P.M."/>
            <person name="Pagni M."/>
        </authorList>
    </citation>
    <scope>NUCLEOTIDE SEQUENCE [LARGE SCALE GENOMIC DNA]</scope>
    <source>
        <strain evidence="4">PYCC 5710 / ATCC 11124 / CBS 356.35 / IMI 108563 / JCM 9778 / NBRC 8474</strain>
    </source>
</reference>
<evidence type="ECO:0000313" key="4">
    <source>
        <dbReference type="Proteomes" id="UP000013776"/>
    </source>
</evidence>